<keyword evidence="2" id="KW-1185">Reference proteome</keyword>
<dbReference type="InterPro" id="IPR001611">
    <property type="entry name" value="Leu-rich_rpt"/>
</dbReference>
<name>A0ABS3PZ72_9FLAO</name>
<comment type="caution">
    <text evidence="1">The sequence shown here is derived from an EMBL/GenBank/DDBJ whole genome shotgun (WGS) entry which is preliminary data.</text>
</comment>
<dbReference type="PROSITE" id="PS51450">
    <property type="entry name" value="LRR"/>
    <property type="match status" value="1"/>
</dbReference>
<proteinExistence type="predicted"/>
<organism evidence="1 2">
    <name type="scientific">Capnocytophaga bilenii</name>
    <dbReference type="NCBI Taxonomy" id="2819369"/>
    <lineage>
        <taxon>Bacteria</taxon>
        <taxon>Pseudomonadati</taxon>
        <taxon>Bacteroidota</taxon>
        <taxon>Flavobacteriia</taxon>
        <taxon>Flavobacteriales</taxon>
        <taxon>Flavobacteriaceae</taxon>
        <taxon>Capnocytophaga</taxon>
    </lineage>
</organism>
<evidence type="ECO:0000313" key="2">
    <source>
        <dbReference type="Proteomes" id="UP000681610"/>
    </source>
</evidence>
<reference evidence="1 2" key="1">
    <citation type="submission" date="2021-03" db="EMBL/GenBank/DDBJ databases">
        <title>Isolation and description of Capnocytophaga bilenii sp. nov., a novel Capnocytophaga species, isolated from a gingivitis subject.</title>
        <authorList>
            <person name="Antezack A."/>
            <person name="Monnet-Corti V."/>
            <person name="La Scola B."/>
        </authorList>
    </citation>
    <scope>NUCLEOTIDE SEQUENCE [LARGE SCALE GENOMIC DNA]</scope>
    <source>
        <strain evidence="1 2">Marseille-Q4570</strain>
    </source>
</reference>
<sequence length="320" mass="35452">MEKNCNFRKGFFAVLVAASAVVGCSKSNNDEPVTPPTPTDLGSYYMELTTEKTIGEKVNLYIGADKADEAEVWLDLNSNGKWDEGIDQKPTSLDKSMEYTLLAQTFRIYGKVKKLNCESNLLSAIDISHNPALTELYAKDNNLPSIARLEFLKTLKIDSHTLKNSHLPKGLTYLNVNKTTPLAAIDTSLFTELESLVIFNFKSIKSLDLSKNQKFTSLHIDGTGLTTLDLSHQPQLENLYASGTPLTKLNIAGNTALKVVNIELTEEGDGIQGEALMDFINQLPTREEGKEGQIFLSPDQVTEEVKELLEGKKWKAFSEN</sequence>
<dbReference type="RefSeq" id="WP_208059084.1">
    <property type="nucleotide sequence ID" value="NZ_JAGDYP010000007.1"/>
</dbReference>
<dbReference type="Gene3D" id="3.80.10.10">
    <property type="entry name" value="Ribonuclease Inhibitor"/>
    <property type="match status" value="1"/>
</dbReference>
<gene>
    <name evidence="1" type="ORF">J4N46_09420</name>
</gene>
<accession>A0ABS3PZ72</accession>
<dbReference type="SUPFAM" id="SSF52047">
    <property type="entry name" value="RNI-like"/>
    <property type="match status" value="1"/>
</dbReference>
<evidence type="ECO:0000313" key="1">
    <source>
        <dbReference type="EMBL" id="MBO1884623.1"/>
    </source>
</evidence>
<dbReference type="InterPro" id="IPR032675">
    <property type="entry name" value="LRR_dom_sf"/>
</dbReference>
<dbReference type="Proteomes" id="UP000681610">
    <property type="component" value="Unassembled WGS sequence"/>
</dbReference>
<dbReference type="PROSITE" id="PS51257">
    <property type="entry name" value="PROKAR_LIPOPROTEIN"/>
    <property type="match status" value="1"/>
</dbReference>
<dbReference type="EMBL" id="JAGDYP010000007">
    <property type="protein sequence ID" value="MBO1884623.1"/>
    <property type="molecule type" value="Genomic_DNA"/>
</dbReference>
<protein>
    <recommendedName>
        <fullName evidence="3">Internalin</fullName>
    </recommendedName>
</protein>
<evidence type="ECO:0008006" key="3">
    <source>
        <dbReference type="Google" id="ProtNLM"/>
    </source>
</evidence>